<feature type="compositionally biased region" description="Acidic residues" evidence="1">
    <location>
        <begin position="711"/>
        <end position="721"/>
    </location>
</feature>
<dbReference type="Proteomes" id="UP001168972">
    <property type="component" value="Unassembled WGS sequence"/>
</dbReference>
<dbReference type="PANTHER" id="PTHR33480:SF1">
    <property type="entry name" value="TYR RECOMBINASE DOMAIN-CONTAINING PROTEIN"/>
    <property type="match status" value="1"/>
</dbReference>
<proteinExistence type="predicted"/>
<name>A0AA39FZM7_MICHY</name>
<evidence type="ECO:0000313" key="2">
    <source>
        <dbReference type="EMBL" id="KAK0178566.1"/>
    </source>
</evidence>
<feature type="region of interest" description="Disordered" evidence="1">
    <location>
        <begin position="97"/>
        <end position="121"/>
    </location>
</feature>
<keyword evidence="3" id="KW-1185">Reference proteome</keyword>
<protein>
    <submittedName>
        <fullName evidence="2">Uncharacterized protein</fullName>
    </submittedName>
</protein>
<reference evidence="2" key="1">
    <citation type="journal article" date="2023" name="bioRxiv">
        <title>Scaffold-level genome assemblies of two parasitoid biocontrol wasps reveal the parthenogenesis mechanism and an associated novel virus.</title>
        <authorList>
            <person name="Inwood S."/>
            <person name="Skelly J."/>
            <person name="Guhlin J."/>
            <person name="Harrop T."/>
            <person name="Goldson S."/>
            <person name="Dearden P."/>
        </authorList>
    </citation>
    <scope>NUCLEOTIDE SEQUENCE</scope>
    <source>
        <strain evidence="2">Lincoln</strain>
        <tissue evidence="2">Whole body</tissue>
    </source>
</reference>
<feature type="region of interest" description="Disordered" evidence="1">
    <location>
        <begin position="711"/>
        <end position="739"/>
    </location>
</feature>
<dbReference type="EMBL" id="JAQQBR010000004">
    <property type="protein sequence ID" value="KAK0178566.1"/>
    <property type="molecule type" value="Genomic_DNA"/>
</dbReference>
<accession>A0AA39FZM7</accession>
<organism evidence="2 3">
    <name type="scientific">Microctonus hyperodae</name>
    <name type="common">Parasitoid wasp</name>
    <dbReference type="NCBI Taxonomy" id="165561"/>
    <lineage>
        <taxon>Eukaryota</taxon>
        <taxon>Metazoa</taxon>
        <taxon>Ecdysozoa</taxon>
        <taxon>Arthropoda</taxon>
        <taxon>Hexapoda</taxon>
        <taxon>Insecta</taxon>
        <taxon>Pterygota</taxon>
        <taxon>Neoptera</taxon>
        <taxon>Endopterygota</taxon>
        <taxon>Hymenoptera</taxon>
        <taxon>Apocrita</taxon>
        <taxon>Ichneumonoidea</taxon>
        <taxon>Braconidae</taxon>
        <taxon>Euphorinae</taxon>
        <taxon>Microctonus</taxon>
    </lineage>
</organism>
<comment type="caution">
    <text evidence="2">The sequence shown here is derived from an EMBL/GenBank/DDBJ whole genome shotgun (WGS) entry which is preliminary data.</text>
</comment>
<dbReference type="PANTHER" id="PTHR33480">
    <property type="entry name" value="SET DOMAIN-CONTAINING PROTEIN-RELATED"/>
    <property type="match status" value="1"/>
</dbReference>
<sequence>MNISDSMSSEFNINNSCNSTEVARIEESANYSNSVANNSHDSNDDSDFDSDSSTSDISELEILNVAFKDAVLDDSACLDLADNVDLSFNISYERMNESSKRISSPPIPELSSCTENDTITDKNDAIYDGENEYSSIRDDSQSQSEEISNISCQNVSNLLVESNTNRSQNNNVLSGGAPDDEQMFVVHSNQEIRKKHFCFYCKTFQTVISRHLPTVHKNEPEVRELLMLKPRLKDGEKLVTRQPNAKNQKKASEYKTCHKCLGAFYSIHRHRLKCLGESSMHHRSNPALSRAVSGHIHKNSNQKLRKIFSVMRDDDVTRVLRYDALLIAFGNELCDKYTKQQQHDMIRSRLRDLGKLILKVHENQDNEKYIYDFSSLIDPQMHKYTLTAIKEINGADSDNRSCRAPSTALSYGIYIKKIARCYRRQCLENEEYDNLETIKYFLQLHEDKYPIVINKLAHEIQTVNKRHKKVVLPLTSDIKIFWSYVRNQYNKALTNLNAQYSYSDYHDLNKSTLLLVLIFNRKRPGELERVTIADYKSATKFSETNKEEYEKLSEENKKFVNEYIRFELGGKKDRNVPVIISREMKTGTETAGRYKHLRICILMREFSEKSNVSNPKTLRTTTLRKHVTTVATLKIAESRIHDISNFMGHAEAIHRQHYRQAVVSRDLCEVSQILEVATGIGQDPQTTIVNSDAMAICDNDATQSKLIDESQPDMETIESDDDMRNGSDDSEDSIETKHQKKKIWSEYETNTTATVFEQNVMNMKLPSSFEIREFLKKHPNIMRTEAQIRTLIHNKYKARQQRRCY</sequence>
<evidence type="ECO:0000256" key="1">
    <source>
        <dbReference type="SAM" id="MobiDB-lite"/>
    </source>
</evidence>
<reference evidence="2" key="2">
    <citation type="submission" date="2023-03" db="EMBL/GenBank/DDBJ databases">
        <authorList>
            <person name="Inwood S.N."/>
            <person name="Skelly J.G."/>
            <person name="Guhlin J."/>
            <person name="Harrop T.W.R."/>
            <person name="Goldson S.G."/>
            <person name="Dearden P.K."/>
        </authorList>
    </citation>
    <scope>NUCLEOTIDE SEQUENCE</scope>
    <source>
        <strain evidence="2">Lincoln</strain>
        <tissue evidence="2">Whole body</tissue>
    </source>
</reference>
<gene>
    <name evidence="2" type="ORF">PV327_007444</name>
</gene>
<dbReference type="AlphaFoldDB" id="A0AA39FZM7"/>
<feature type="region of interest" description="Disordered" evidence="1">
    <location>
        <begin position="33"/>
        <end position="54"/>
    </location>
</feature>
<evidence type="ECO:0000313" key="3">
    <source>
        <dbReference type="Proteomes" id="UP001168972"/>
    </source>
</evidence>